<dbReference type="Pfam" id="PF04679">
    <property type="entry name" value="DNA_ligase_A_C"/>
    <property type="match status" value="1"/>
</dbReference>
<dbReference type="InterPro" id="IPR014146">
    <property type="entry name" value="LigD_ligase_dom"/>
</dbReference>
<keyword evidence="8" id="KW-0547">Nucleotide-binding</keyword>
<dbReference type="InterPro" id="IPR052171">
    <property type="entry name" value="NHEJ_LigD"/>
</dbReference>
<evidence type="ECO:0000256" key="19">
    <source>
        <dbReference type="ARBA" id="ARBA00029943"/>
    </source>
</evidence>
<dbReference type="GO" id="GO:0005524">
    <property type="term" value="F:ATP binding"/>
    <property type="evidence" value="ECO:0007669"/>
    <property type="project" value="UniProtKB-KW"/>
</dbReference>
<dbReference type="CDD" id="cd07906">
    <property type="entry name" value="Adenylation_DNA_ligase_LigD_LigC"/>
    <property type="match status" value="1"/>
</dbReference>
<dbReference type="Pfam" id="PF21686">
    <property type="entry name" value="LigD_Prim-Pol"/>
    <property type="match status" value="1"/>
</dbReference>
<evidence type="ECO:0000256" key="9">
    <source>
        <dbReference type="ARBA" id="ARBA00022763"/>
    </source>
</evidence>
<evidence type="ECO:0000313" key="24">
    <source>
        <dbReference type="Proteomes" id="UP000248975"/>
    </source>
</evidence>
<dbReference type="Pfam" id="PF13298">
    <property type="entry name" value="LigD_N"/>
    <property type="match status" value="1"/>
</dbReference>
<evidence type="ECO:0000256" key="4">
    <source>
        <dbReference type="ARBA" id="ARBA00022679"/>
    </source>
</evidence>
<dbReference type="CDD" id="cd07971">
    <property type="entry name" value="OBF_DNA_ligase_LigD"/>
    <property type="match status" value="1"/>
</dbReference>
<dbReference type="GO" id="GO:0046872">
    <property type="term" value="F:metal ion binding"/>
    <property type="evidence" value="ECO:0007669"/>
    <property type="project" value="UniProtKB-KW"/>
</dbReference>
<dbReference type="GO" id="GO:0003677">
    <property type="term" value="F:DNA binding"/>
    <property type="evidence" value="ECO:0007669"/>
    <property type="project" value="UniProtKB-KW"/>
</dbReference>
<dbReference type="PANTHER" id="PTHR42705:SF2">
    <property type="entry name" value="BIFUNCTIONAL NON-HOMOLOGOUS END JOINING PROTEIN LIGD"/>
    <property type="match status" value="1"/>
</dbReference>
<keyword evidence="15" id="KW-0233">DNA recombination</keyword>
<feature type="domain" description="ATP-dependent DNA ligase family profile" evidence="22">
    <location>
        <begin position="298"/>
        <end position="433"/>
    </location>
</feature>
<evidence type="ECO:0000256" key="2">
    <source>
        <dbReference type="ARBA" id="ARBA00012727"/>
    </source>
</evidence>
<keyword evidence="14" id="KW-0238">DNA-binding</keyword>
<evidence type="ECO:0000256" key="8">
    <source>
        <dbReference type="ARBA" id="ARBA00022741"/>
    </source>
</evidence>
<evidence type="ECO:0000256" key="20">
    <source>
        <dbReference type="ARBA" id="ARBA00034003"/>
    </source>
</evidence>
<name>A0A2W5SD51_CERSP</name>
<accession>A0A2W5SD51</accession>
<dbReference type="PANTHER" id="PTHR42705">
    <property type="entry name" value="BIFUNCTIONAL NON-HOMOLOGOUS END JOINING PROTEIN LIGD"/>
    <property type="match status" value="1"/>
</dbReference>
<keyword evidence="10" id="KW-0378">Hydrolase</keyword>
<dbReference type="InterPro" id="IPR014145">
    <property type="entry name" value="LigD_pol_dom"/>
</dbReference>
<keyword evidence="5" id="KW-0548">Nucleotidyltransferase</keyword>
<keyword evidence="12" id="KW-0067">ATP-binding</keyword>
<keyword evidence="11" id="KW-0269">Exonuclease</keyword>
<keyword evidence="16" id="KW-0234">DNA repair</keyword>
<dbReference type="InterPro" id="IPR014144">
    <property type="entry name" value="LigD_PE_domain"/>
</dbReference>
<evidence type="ECO:0000256" key="1">
    <source>
        <dbReference type="ARBA" id="ARBA00001936"/>
    </source>
</evidence>
<dbReference type="NCBIfam" id="TIGR02778">
    <property type="entry name" value="ligD_pol"/>
    <property type="match status" value="1"/>
</dbReference>
<dbReference type="AlphaFoldDB" id="A0A2W5SD51"/>
<evidence type="ECO:0000256" key="6">
    <source>
        <dbReference type="ARBA" id="ARBA00022722"/>
    </source>
</evidence>
<dbReference type="EMBL" id="QFQS01000001">
    <property type="protein sequence ID" value="PZR00842.1"/>
    <property type="molecule type" value="Genomic_DNA"/>
</dbReference>
<evidence type="ECO:0000256" key="12">
    <source>
        <dbReference type="ARBA" id="ARBA00022840"/>
    </source>
</evidence>
<evidence type="ECO:0000256" key="14">
    <source>
        <dbReference type="ARBA" id="ARBA00023125"/>
    </source>
</evidence>
<evidence type="ECO:0000256" key="11">
    <source>
        <dbReference type="ARBA" id="ARBA00022839"/>
    </source>
</evidence>
<dbReference type="InterPro" id="IPR012340">
    <property type="entry name" value="NA-bd_OB-fold"/>
</dbReference>
<keyword evidence="13" id="KW-0239">DNA-directed DNA polymerase</keyword>
<dbReference type="InterPro" id="IPR012310">
    <property type="entry name" value="DNA_ligase_ATP-dep_cent"/>
</dbReference>
<sequence>MDLKQYHARRRFGETPEPKGAVRKAKTGQPLSFVVQKHDATRLHFDFRLEWQGVLLSWAVTRGPSADPAQKRLAVRTEDHPIDYGDFEGIIAPGNYGAGSVMLWDRGTWIPMDDPEQGLIDGKLKFTLFGERMKGGWTLVRMKGHRDGDARRENWLLIKERDDAAEDDPDGLVDRFTTSIATTRKMKDIAAGHETPPQKPKAKIRTTPMPGFVEPQLATLSETPPDGEDWWHEAKLDGYRGQMAVAAGQARIYSRSGLDWSDRFARLVPFAKGLPCRSALIDGEVIAPEGGFGGLQSALKTGTALFYVAFDLLHLDGKDLRGKPLRARRQALEKLFSGQPTGSPLRLSPVVEGKGELVLQNLCAASGEGVVSKRADAPYRSGRGGDWVKVKCERRAEFVVIGFQPSDKAGRPFASLLLASLEGSELVYRGKVGTGFDDKSFEDLAARMAPLKVTEKPLDVPAAETKGARWLRPQLVAEVRYAEFTTDGRIRHGVYIGLREDKPAMQVQAEGTQGKLVLRGIAVSHPERVVFTSPDVTKGEVARYYDHVAERMLPHLKSRVVSLLRFPEGITEEGFFQKHKGAGFPDAIATVAEDDAEVMHIESAAGLVAAVQMGTIEFHIRNARLDKPDLPDRLVLDLDPDPSVGFAEVRSAAADIRDRLAELGLASHPMVTGGKGVHVIVPLRRSAGMETVELFAKTFAKVAVEAEPERFTAALSKRARTSRIFIDWLRNQRESTAVCPWSLRGRPGASVAMLVTWEELARLSSANSFTLTAALARKEPPAPKPTAITAATVERLSRMAG</sequence>
<dbReference type="NCBIfam" id="TIGR02777">
    <property type="entry name" value="LigD_PE_dom"/>
    <property type="match status" value="1"/>
</dbReference>
<dbReference type="GO" id="GO:0004527">
    <property type="term" value="F:exonuclease activity"/>
    <property type="evidence" value="ECO:0007669"/>
    <property type="project" value="UniProtKB-KW"/>
</dbReference>
<evidence type="ECO:0000256" key="15">
    <source>
        <dbReference type="ARBA" id="ARBA00023172"/>
    </source>
</evidence>
<dbReference type="Gene3D" id="3.30.1490.70">
    <property type="match status" value="1"/>
</dbReference>
<evidence type="ECO:0000313" key="23">
    <source>
        <dbReference type="EMBL" id="PZR00842.1"/>
    </source>
</evidence>
<keyword evidence="7" id="KW-0479">Metal-binding</keyword>
<dbReference type="GO" id="GO:0003887">
    <property type="term" value="F:DNA-directed DNA polymerase activity"/>
    <property type="evidence" value="ECO:0007669"/>
    <property type="project" value="UniProtKB-KW"/>
</dbReference>
<evidence type="ECO:0000256" key="17">
    <source>
        <dbReference type="ARBA" id="ARBA00023211"/>
    </source>
</evidence>
<dbReference type="GO" id="GO:0006310">
    <property type="term" value="P:DNA recombination"/>
    <property type="evidence" value="ECO:0007669"/>
    <property type="project" value="UniProtKB-KW"/>
</dbReference>
<gene>
    <name evidence="23" type="primary">ligD</name>
    <name evidence="23" type="ORF">DI533_10060</name>
</gene>
<dbReference type="SUPFAM" id="SSF50249">
    <property type="entry name" value="Nucleic acid-binding proteins"/>
    <property type="match status" value="1"/>
</dbReference>
<keyword evidence="6" id="KW-0540">Nuclease</keyword>
<keyword evidence="3 23" id="KW-0436">Ligase</keyword>
<evidence type="ECO:0000256" key="5">
    <source>
        <dbReference type="ARBA" id="ARBA00022695"/>
    </source>
</evidence>
<dbReference type="GO" id="GO:0003910">
    <property type="term" value="F:DNA ligase (ATP) activity"/>
    <property type="evidence" value="ECO:0007669"/>
    <property type="project" value="UniProtKB-EC"/>
</dbReference>
<feature type="region of interest" description="Disordered" evidence="21">
    <location>
        <begin position="1"/>
        <end position="24"/>
    </location>
</feature>
<dbReference type="Gene3D" id="3.90.920.10">
    <property type="entry name" value="DNA primase, PRIM domain"/>
    <property type="match status" value="1"/>
</dbReference>
<evidence type="ECO:0000256" key="16">
    <source>
        <dbReference type="ARBA" id="ARBA00023204"/>
    </source>
</evidence>
<dbReference type="Gene3D" id="2.40.50.140">
    <property type="entry name" value="Nucleic acid-binding proteins"/>
    <property type="match status" value="1"/>
</dbReference>
<dbReference type="Gene3D" id="3.30.470.30">
    <property type="entry name" value="DNA ligase/mRNA capping enzyme"/>
    <property type="match status" value="1"/>
</dbReference>
<dbReference type="InterPro" id="IPR014143">
    <property type="entry name" value="NHEJ_ligase_prk"/>
</dbReference>
<dbReference type="PROSITE" id="PS50160">
    <property type="entry name" value="DNA_LIGASE_A3"/>
    <property type="match status" value="1"/>
</dbReference>
<keyword evidence="17" id="KW-0464">Manganese</keyword>
<dbReference type="NCBIfam" id="TIGR02776">
    <property type="entry name" value="NHEJ_ligase_prk"/>
    <property type="match status" value="1"/>
</dbReference>
<feature type="compositionally biased region" description="Basic and acidic residues" evidence="21">
    <location>
        <begin position="1"/>
        <end position="17"/>
    </location>
</feature>
<keyword evidence="18" id="KW-0511">Multifunctional enzyme</keyword>
<dbReference type="Pfam" id="PF01068">
    <property type="entry name" value="DNA_ligase_A_M"/>
    <property type="match status" value="1"/>
</dbReference>
<dbReference type="EC" id="6.5.1.1" evidence="2"/>
<evidence type="ECO:0000259" key="22">
    <source>
        <dbReference type="PROSITE" id="PS50160"/>
    </source>
</evidence>
<dbReference type="SUPFAM" id="SSF56091">
    <property type="entry name" value="DNA ligase/mRNA capping enzyme, catalytic domain"/>
    <property type="match status" value="1"/>
</dbReference>
<comment type="cofactor">
    <cofactor evidence="1">
        <name>Mn(2+)</name>
        <dbReference type="ChEBI" id="CHEBI:29035"/>
    </cofactor>
</comment>
<evidence type="ECO:0000256" key="13">
    <source>
        <dbReference type="ARBA" id="ARBA00022932"/>
    </source>
</evidence>
<reference evidence="23 24" key="1">
    <citation type="submission" date="2017-08" db="EMBL/GenBank/DDBJ databases">
        <title>Infants hospitalized years apart are colonized by the same room-sourced microbial strains.</title>
        <authorList>
            <person name="Brooks B."/>
            <person name="Olm M.R."/>
            <person name="Firek B.A."/>
            <person name="Baker R."/>
            <person name="Thomas B.C."/>
            <person name="Morowitz M.J."/>
            <person name="Banfield J.F."/>
        </authorList>
    </citation>
    <scope>NUCLEOTIDE SEQUENCE [LARGE SCALE GENOMIC DNA]</scope>
    <source>
        <strain evidence="23">S2_003_000_R2_11</strain>
    </source>
</reference>
<comment type="caution">
    <text evidence="23">The sequence shown here is derived from an EMBL/GenBank/DDBJ whole genome shotgun (WGS) entry which is preliminary data.</text>
</comment>
<evidence type="ECO:0000256" key="18">
    <source>
        <dbReference type="ARBA" id="ARBA00023268"/>
    </source>
</evidence>
<dbReference type="NCBIfam" id="TIGR02779">
    <property type="entry name" value="NHEJ_ligase_lig"/>
    <property type="match status" value="1"/>
</dbReference>
<evidence type="ECO:0000256" key="3">
    <source>
        <dbReference type="ARBA" id="ARBA00022598"/>
    </source>
</evidence>
<keyword evidence="9" id="KW-0227">DNA damage</keyword>
<dbReference type="InterPro" id="IPR012309">
    <property type="entry name" value="DNA_ligase_ATP-dep_C"/>
</dbReference>
<dbReference type="GO" id="GO:0006281">
    <property type="term" value="P:DNA repair"/>
    <property type="evidence" value="ECO:0007669"/>
    <property type="project" value="UniProtKB-KW"/>
</dbReference>
<organism evidence="23 24">
    <name type="scientific">Cereibacter sphaeroides</name>
    <name type="common">Rhodobacter sphaeroides</name>
    <dbReference type="NCBI Taxonomy" id="1063"/>
    <lineage>
        <taxon>Bacteria</taxon>
        <taxon>Pseudomonadati</taxon>
        <taxon>Pseudomonadota</taxon>
        <taxon>Alphaproteobacteria</taxon>
        <taxon>Rhodobacterales</taxon>
        <taxon>Paracoccaceae</taxon>
        <taxon>Cereibacter</taxon>
    </lineage>
</organism>
<evidence type="ECO:0000256" key="21">
    <source>
        <dbReference type="SAM" id="MobiDB-lite"/>
    </source>
</evidence>
<dbReference type="Proteomes" id="UP000248975">
    <property type="component" value="Unassembled WGS sequence"/>
</dbReference>
<comment type="catalytic activity">
    <reaction evidence="20">
        <text>ATP + (deoxyribonucleotide)n-3'-hydroxyl + 5'-phospho-(deoxyribonucleotide)m = (deoxyribonucleotide)n+m + AMP + diphosphate.</text>
        <dbReference type="EC" id="6.5.1.1"/>
    </reaction>
</comment>
<protein>
    <recommendedName>
        <fullName evidence="2">DNA ligase (ATP)</fullName>
        <ecNumber evidence="2">6.5.1.1</ecNumber>
    </recommendedName>
    <alternativeName>
        <fullName evidence="19">NHEJ DNA polymerase</fullName>
    </alternativeName>
</protein>
<evidence type="ECO:0000256" key="7">
    <source>
        <dbReference type="ARBA" id="ARBA00022723"/>
    </source>
</evidence>
<evidence type="ECO:0000256" key="10">
    <source>
        <dbReference type="ARBA" id="ARBA00022801"/>
    </source>
</evidence>
<proteinExistence type="predicted"/>
<keyword evidence="4" id="KW-0808">Transferase</keyword>